<sequence length="608" mass="65859">MADPVARQEPEFQAPTYTITYALDGTLQFDPPPDSPELAIALSLHFPFQRTLKEKMREAQLSFLRSQNQATNAGTGTQHETSTTVPSATPLQPTTQGDGRSVQAVQVPQATPQFHLFDLGMQEPTSSSTTTRQPKSKKRPRKSRAKAAATEPKGSATANQHFWDLTSGETAPKKTRRTLGPEEAEQVAANRGNVCDYHREHRTKCDPAKCPGNKLFQKSLLRPPSRALEASFEDFPGASSCHQKECNITASHSHQPDLDLRALAGENGMIETDTSNVISASFPNQNLNPLLQHEHPQADQGEGDRGMNDAMLLEILFDDFELGQSLHGNFLSGEAYLPLCPLSNFTHEEVFPGDSNEAFCVYDLKGLDEELNKKKKKEEEQTTTPWYSGPGDNGGGGTGGKNGDGGDGDRSGDGGAAGGTGGSGNNGSSNDAFRAFMGDGWYSLMVAVFMLAWFALRTSISVGGMNGDHCSGGPEDDDDASSGEGRVEDVVTSYLDSQLDRFYPTVLANPLQRPPKILDGPVGMLPSLPKETDGRSPPQYSPRPPITPDAVSTVLSRFRSKIQTKTKARESSKPTYAPSTRNDQQAIQTFEELSHFTLLCMSSAVRAF</sequence>
<gene>
    <name evidence="2" type="ORF">PAC_11822</name>
</gene>
<dbReference type="EMBL" id="FJOG01000019">
    <property type="protein sequence ID" value="CZR61925.1"/>
    <property type="molecule type" value="Genomic_DNA"/>
</dbReference>
<keyword evidence="3" id="KW-1185">Reference proteome</keyword>
<feature type="compositionally biased region" description="Polar residues" evidence="1">
    <location>
        <begin position="66"/>
        <end position="98"/>
    </location>
</feature>
<name>A0A1L7XA72_9HELO</name>
<evidence type="ECO:0000313" key="2">
    <source>
        <dbReference type="EMBL" id="CZR61925.1"/>
    </source>
</evidence>
<feature type="region of interest" description="Disordered" evidence="1">
    <location>
        <begin position="373"/>
        <end position="428"/>
    </location>
</feature>
<feature type="compositionally biased region" description="Basic residues" evidence="1">
    <location>
        <begin position="134"/>
        <end position="145"/>
    </location>
</feature>
<feature type="compositionally biased region" description="Polar residues" evidence="1">
    <location>
        <begin position="573"/>
        <end position="582"/>
    </location>
</feature>
<feature type="region of interest" description="Disordered" evidence="1">
    <location>
        <begin position="66"/>
        <end position="103"/>
    </location>
</feature>
<evidence type="ECO:0000256" key="1">
    <source>
        <dbReference type="SAM" id="MobiDB-lite"/>
    </source>
</evidence>
<evidence type="ECO:0000313" key="3">
    <source>
        <dbReference type="Proteomes" id="UP000184330"/>
    </source>
</evidence>
<organism evidence="2 3">
    <name type="scientific">Phialocephala subalpina</name>
    <dbReference type="NCBI Taxonomy" id="576137"/>
    <lineage>
        <taxon>Eukaryota</taxon>
        <taxon>Fungi</taxon>
        <taxon>Dikarya</taxon>
        <taxon>Ascomycota</taxon>
        <taxon>Pezizomycotina</taxon>
        <taxon>Leotiomycetes</taxon>
        <taxon>Helotiales</taxon>
        <taxon>Mollisiaceae</taxon>
        <taxon>Phialocephala</taxon>
        <taxon>Phialocephala fortinii species complex</taxon>
    </lineage>
</organism>
<reference evidence="2 3" key="1">
    <citation type="submission" date="2016-03" db="EMBL/GenBank/DDBJ databases">
        <authorList>
            <person name="Ploux O."/>
        </authorList>
    </citation>
    <scope>NUCLEOTIDE SEQUENCE [LARGE SCALE GENOMIC DNA]</scope>
    <source>
        <strain evidence="2 3">UAMH 11012</strain>
    </source>
</reference>
<protein>
    <submittedName>
        <fullName evidence="2">Uncharacterized protein</fullName>
    </submittedName>
</protein>
<proteinExistence type="predicted"/>
<feature type="compositionally biased region" description="Gly residues" evidence="1">
    <location>
        <begin position="413"/>
        <end position="425"/>
    </location>
</feature>
<feature type="compositionally biased region" description="Gly residues" evidence="1">
    <location>
        <begin position="391"/>
        <end position="405"/>
    </location>
</feature>
<feature type="region of interest" description="Disordered" evidence="1">
    <location>
        <begin position="518"/>
        <end position="582"/>
    </location>
</feature>
<accession>A0A1L7XA72</accession>
<feature type="compositionally biased region" description="Low complexity" evidence="1">
    <location>
        <begin position="124"/>
        <end position="133"/>
    </location>
</feature>
<feature type="region of interest" description="Disordered" evidence="1">
    <location>
        <begin position="467"/>
        <end position="486"/>
    </location>
</feature>
<dbReference type="AlphaFoldDB" id="A0A1L7XA72"/>
<feature type="region of interest" description="Disordered" evidence="1">
    <location>
        <begin position="116"/>
        <end position="185"/>
    </location>
</feature>
<dbReference type="OrthoDB" id="3550251at2759"/>
<dbReference type="Proteomes" id="UP000184330">
    <property type="component" value="Unassembled WGS sequence"/>
</dbReference>